<dbReference type="Gene3D" id="2.60.120.290">
    <property type="entry name" value="Spermadhesin, CUB domain"/>
    <property type="match status" value="1"/>
</dbReference>
<dbReference type="InterPro" id="IPR001304">
    <property type="entry name" value="C-type_lectin-like"/>
</dbReference>
<dbReference type="OrthoDB" id="5833759at2759"/>
<accession>A0A0N4UV97</accession>
<proteinExistence type="predicted"/>
<dbReference type="Pfam" id="PF00059">
    <property type="entry name" value="Lectin_C"/>
    <property type="match status" value="1"/>
</dbReference>
<reference evidence="5" key="1">
    <citation type="submission" date="2017-02" db="UniProtKB">
        <authorList>
            <consortium name="WormBaseParasite"/>
        </authorList>
    </citation>
    <scope>IDENTIFICATION</scope>
</reference>
<dbReference type="SUPFAM" id="SSF49854">
    <property type="entry name" value="Spermadhesin, CUB domain"/>
    <property type="match status" value="1"/>
</dbReference>
<evidence type="ECO:0000256" key="1">
    <source>
        <dbReference type="SAM" id="SignalP"/>
    </source>
</evidence>
<dbReference type="AlphaFoldDB" id="A0A0N4UV97"/>
<evidence type="ECO:0000313" key="5">
    <source>
        <dbReference type="WBParaSite" id="EVEC_0000135401-mRNA-1"/>
    </source>
</evidence>
<sequence>MIRTFFRFQLGFEVRAFLCFSLLLLFTEVYSNRTSGEALEEGLCNYGYQNFQDKCYYFSCLNCRKNFYDALQHCREEGGDLASIHSEEVYKFLKNQTNNFLIGMRYDSGKEQFYWSDNTTINFDKLRVDFSKWHPYFGSCVRVNDGVWENAVCERKYRWLQSPGYPSNYHVGDSACYFKLVVKVDELIVVVFNETDLFYNFDNTYLEEDVIEVFEGFEDNERLIARFENAFNTLQHVINSHKRFYFTYTTTNCPIVEL</sequence>
<dbReference type="Gene3D" id="3.10.100.10">
    <property type="entry name" value="Mannose-Binding Protein A, subunit A"/>
    <property type="match status" value="1"/>
</dbReference>
<feature type="signal peptide" evidence="1">
    <location>
        <begin position="1"/>
        <end position="31"/>
    </location>
</feature>
<dbReference type="WBParaSite" id="EVEC_0000135401-mRNA-1">
    <property type="protein sequence ID" value="EVEC_0000135401-mRNA-1"/>
    <property type="gene ID" value="EVEC_0000135401"/>
</dbReference>
<evidence type="ECO:0000259" key="2">
    <source>
        <dbReference type="PROSITE" id="PS50041"/>
    </source>
</evidence>
<keyword evidence="1" id="KW-0732">Signal</keyword>
<dbReference type="PROSITE" id="PS50041">
    <property type="entry name" value="C_TYPE_LECTIN_2"/>
    <property type="match status" value="1"/>
</dbReference>
<dbReference type="InterPro" id="IPR035914">
    <property type="entry name" value="Sperma_CUB_dom_sf"/>
</dbReference>
<reference evidence="3 4" key="2">
    <citation type="submission" date="2018-10" db="EMBL/GenBank/DDBJ databases">
        <authorList>
            <consortium name="Pathogen Informatics"/>
        </authorList>
    </citation>
    <scope>NUCLEOTIDE SEQUENCE [LARGE SCALE GENOMIC DNA]</scope>
</reference>
<protein>
    <submittedName>
        <fullName evidence="5">C-type lectin domain-containing protein</fullName>
    </submittedName>
</protein>
<keyword evidence="4" id="KW-1185">Reference proteome</keyword>
<dbReference type="PANTHER" id="PTHR45710:SF26">
    <property type="entry name" value="RH26557P"/>
    <property type="match status" value="1"/>
</dbReference>
<dbReference type="Proteomes" id="UP000274131">
    <property type="component" value="Unassembled WGS sequence"/>
</dbReference>
<dbReference type="InterPro" id="IPR050828">
    <property type="entry name" value="C-type_lectin/matrix_domain"/>
</dbReference>
<dbReference type="InterPro" id="IPR016186">
    <property type="entry name" value="C-type_lectin-like/link_sf"/>
</dbReference>
<feature type="domain" description="C-type lectin" evidence="2">
    <location>
        <begin position="51"/>
        <end position="162"/>
    </location>
</feature>
<feature type="chain" id="PRO_5043122524" evidence="1">
    <location>
        <begin position="32"/>
        <end position="258"/>
    </location>
</feature>
<gene>
    <name evidence="3" type="ORF">EVEC_LOCUS1062</name>
</gene>
<dbReference type="PANTHER" id="PTHR45710">
    <property type="entry name" value="C-TYPE LECTIN DOMAIN-CONTAINING PROTEIN 180"/>
    <property type="match status" value="1"/>
</dbReference>
<dbReference type="SMART" id="SM00034">
    <property type="entry name" value="CLECT"/>
    <property type="match status" value="1"/>
</dbReference>
<dbReference type="EMBL" id="UXUI01007163">
    <property type="protein sequence ID" value="VDD85919.1"/>
    <property type="molecule type" value="Genomic_DNA"/>
</dbReference>
<evidence type="ECO:0000313" key="4">
    <source>
        <dbReference type="Proteomes" id="UP000274131"/>
    </source>
</evidence>
<dbReference type="InterPro" id="IPR016187">
    <property type="entry name" value="CTDL_fold"/>
</dbReference>
<dbReference type="CDD" id="cd00037">
    <property type="entry name" value="CLECT"/>
    <property type="match status" value="1"/>
</dbReference>
<name>A0A0N4UV97_ENTVE</name>
<dbReference type="SUPFAM" id="SSF56436">
    <property type="entry name" value="C-type lectin-like"/>
    <property type="match status" value="1"/>
</dbReference>
<organism evidence="5">
    <name type="scientific">Enterobius vermicularis</name>
    <name type="common">Human pinworm</name>
    <dbReference type="NCBI Taxonomy" id="51028"/>
    <lineage>
        <taxon>Eukaryota</taxon>
        <taxon>Metazoa</taxon>
        <taxon>Ecdysozoa</taxon>
        <taxon>Nematoda</taxon>
        <taxon>Chromadorea</taxon>
        <taxon>Rhabditida</taxon>
        <taxon>Spirurina</taxon>
        <taxon>Oxyuridomorpha</taxon>
        <taxon>Oxyuroidea</taxon>
        <taxon>Oxyuridae</taxon>
        <taxon>Enterobius</taxon>
    </lineage>
</organism>
<evidence type="ECO:0000313" key="3">
    <source>
        <dbReference type="EMBL" id="VDD85919.1"/>
    </source>
</evidence>